<evidence type="ECO:0000313" key="1">
    <source>
        <dbReference type="Proteomes" id="UP000046395"/>
    </source>
</evidence>
<evidence type="ECO:0000313" key="3">
    <source>
        <dbReference type="WBParaSite" id="TMUE_3000011546.2"/>
    </source>
</evidence>
<proteinExistence type="predicted"/>
<name>A0A5S6QVW3_TRIMR</name>
<accession>A0A5S6QVW3</accession>
<keyword evidence="1" id="KW-1185">Reference proteome</keyword>
<dbReference type="AlphaFoldDB" id="A0A5S6QVW3"/>
<dbReference type="WBParaSite" id="TMUE_3000011546.2">
    <property type="protein sequence ID" value="TMUE_3000011546.2"/>
    <property type="gene ID" value="WBGene00291114"/>
</dbReference>
<organism evidence="1 2">
    <name type="scientific">Trichuris muris</name>
    <name type="common">Mouse whipworm</name>
    <dbReference type="NCBI Taxonomy" id="70415"/>
    <lineage>
        <taxon>Eukaryota</taxon>
        <taxon>Metazoa</taxon>
        <taxon>Ecdysozoa</taxon>
        <taxon>Nematoda</taxon>
        <taxon>Enoplea</taxon>
        <taxon>Dorylaimia</taxon>
        <taxon>Trichinellida</taxon>
        <taxon>Trichuridae</taxon>
        <taxon>Trichuris</taxon>
    </lineage>
</organism>
<protein>
    <submittedName>
        <fullName evidence="2 3">Uncharacterized protein</fullName>
    </submittedName>
</protein>
<dbReference type="Proteomes" id="UP000046395">
    <property type="component" value="Unassembled WGS sequence"/>
</dbReference>
<dbReference type="WBParaSite" id="TMUE_3000011546.1">
    <property type="protein sequence ID" value="TMUE_3000011546.1"/>
    <property type="gene ID" value="WBGene00291114"/>
</dbReference>
<reference evidence="2" key="2">
    <citation type="submission" date="2019-12" db="UniProtKB">
        <authorList>
            <consortium name="WormBaseParasite"/>
        </authorList>
    </citation>
    <scope>IDENTIFICATION</scope>
</reference>
<reference evidence="1" key="1">
    <citation type="submission" date="2014-03" db="EMBL/GenBank/DDBJ databases">
        <title>The whipworm genome and dual-species transcriptomics of an intimate host-pathogen interaction.</title>
        <authorList>
            <person name="Foth B.J."/>
            <person name="Tsai I.J."/>
            <person name="Reid A.J."/>
            <person name="Bancroft A.J."/>
            <person name="Nichol S."/>
            <person name="Tracey A."/>
            <person name="Holroyd N."/>
            <person name="Cotton J.A."/>
            <person name="Stanley E.J."/>
            <person name="Zarowiecki M."/>
            <person name="Liu J.Z."/>
            <person name="Huckvale T."/>
            <person name="Cooper P.J."/>
            <person name="Grencis R.K."/>
            <person name="Berriman M."/>
        </authorList>
    </citation>
    <scope>NUCLEOTIDE SEQUENCE [LARGE SCALE GENOMIC DNA]</scope>
    <source>
        <strain evidence="1">Edinburgh</strain>
    </source>
</reference>
<evidence type="ECO:0000313" key="2">
    <source>
        <dbReference type="WBParaSite" id="TMUE_3000011546.1"/>
    </source>
</evidence>
<sequence length="275" mass="31811">MQVERGPFLNVEIEEQPSSVVPNERDACWKWMVPVCLLLALYHCALPITVLLTEEGEGESASAALERRSAELLERLQNPYLNLTAHGEFYVRDHDSSIMTAVRTSWLQDDHNRRLKITVGQMGSKAWVGDYYFFEKGTYVVAPVHSRHVQVSAVCTYVDNWGYFDELERYRLDLRYEGRRFRIEGRNKQRLMYVLSGLINKTKGVELVQRMFDEQTLLPIGMIRIPLQPETYAYTEFKYQVDLVTADLPAEEHFQPPSICYSQEAPAYSKRATAT</sequence>